<evidence type="ECO:0000313" key="1">
    <source>
        <dbReference type="EMBL" id="QOD59036.1"/>
    </source>
</evidence>
<dbReference type="Proteomes" id="UP000516656">
    <property type="component" value="Plasmid pPHDP70"/>
</dbReference>
<evidence type="ECO:0000313" key="2">
    <source>
        <dbReference type="Proteomes" id="UP000516656"/>
    </source>
</evidence>
<proteinExistence type="predicted"/>
<geneLocation type="plasmid" evidence="1 2">
    <name>pPHDP70</name>
</geneLocation>
<sequence length="81" mass="9276">MKRIAARHGASIRSVDADFVALEHPVADIELVREYYVRSRRPVIPQSPVAIENLADNNPIQNQENKEDLLTEKNKRKVILD</sequence>
<organism evidence="1 2">
    <name type="scientific">Photobacterium damsela subsp. piscicida</name>
    <name type="common">Pasteurella piscicida</name>
    <dbReference type="NCBI Taxonomy" id="38294"/>
    <lineage>
        <taxon>Bacteria</taxon>
        <taxon>Pseudomonadati</taxon>
        <taxon>Pseudomonadota</taxon>
        <taxon>Gammaproteobacteria</taxon>
        <taxon>Vibrionales</taxon>
        <taxon>Vibrionaceae</taxon>
        <taxon>Photobacterium</taxon>
    </lineage>
</organism>
<dbReference type="EMBL" id="CP061857">
    <property type="protein sequence ID" value="QOD59036.1"/>
    <property type="molecule type" value="Genomic_DNA"/>
</dbReference>
<dbReference type="AlphaFoldDB" id="A0A5F0YYB1"/>
<keyword evidence="1" id="KW-0614">Plasmid</keyword>
<accession>A0A5F0YYB1</accession>
<reference evidence="1 2" key="1">
    <citation type="submission" date="2020-09" db="EMBL/GenBank/DDBJ databases">
        <title>Complete, closed and curated genome sequences of Photobacterium damselae subsp. piscicida isolates from Australia indicate localised evolution and additional plasmid-borne pathogenicity mechanisms.</title>
        <authorList>
            <person name="Baseggio L."/>
            <person name="Silayeva O."/>
            <person name="Buller N."/>
            <person name="Landos M."/>
            <person name="Engelstaedter J."/>
            <person name="Barnes A.C."/>
        </authorList>
    </citation>
    <scope>NUCLEOTIDE SEQUENCE [LARGE SCALE GENOMIC DNA]</scope>
    <source>
        <strain evidence="1 2">AS-16-0540-1</strain>
        <plasmid evidence="1 2">pPHDP70</plasmid>
    </source>
</reference>
<name>A0A5F0YYB1_PHODP</name>
<dbReference type="RefSeq" id="WP_135300391.1">
    <property type="nucleotide sequence ID" value="NZ_CP061864.1"/>
</dbReference>
<protein>
    <submittedName>
        <fullName evidence="1">Uncharacterized protein</fullName>
    </submittedName>
</protein>
<gene>
    <name evidence="1" type="ORF">IC627_22700</name>
</gene>